<dbReference type="InterPro" id="IPR032675">
    <property type="entry name" value="LRR_dom_sf"/>
</dbReference>
<dbReference type="PANTHER" id="PTHR45631:SF3">
    <property type="entry name" value="OS05G0393100 PROTEIN"/>
    <property type="match status" value="1"/>
</dbReference>
<evidence type="ECO:0000313" key="4">
    <source>
        <dbReference type="EMBL" id="GLJ58280.1"/>
    </source>
</evidence>
<dbReference type="Gene3D" id="3.80.10.10">
    <property type="entry name" value="Ribonuclease Inhibitor"/>
    <property type="match status" value="1"/>
</dbReference>
<name>A0AAD3NSU0_CRYJA</name>
<comment type="caution">
    <text evidence="3">The sequence shown here is derived from an EMBL/GenBank/DDBJ whole genome shotgun (WGS) entry which is preliminary data.</text>
</comment>
<evidence type="ECO:0000259" key="2">
    <source>
        <dbReference type="Pfam" id="PF12819"/>
    </source>
</evidence>
<feature type="domain" description="Malectin-like" evidence="2">
    <location>
        <begin position="5"/>
        <end position="220"/>
    </location>
</feature>
<comment type="subcellular location">
    <subcellularLocation>
        <location evidence="1">Membrane</location>
        <topology evidence="1">Single-pass membrane protein</topology>
    </subcellularLocation>
</comment>
<dbReference type="EMBL" id="BSEH01000317">
    <property type="protein sequence ID" value="GLJ58280.1"/>
    <property type="molecule type" value="Genomic_DNA"/>
</dbReference>
<keyword evidence="5" id="KW-1185">Reference proteome</keyword>
<dbReference type="EMBL" id="BSEH01000317">
    <property type="protein sequence ID" value="GLJ58277.1"/>
    <property type="molecule type" value="Genomic_DNA"/>
</dbReference>
<dbReference type="Proteomes" id="UP001234787">
    <property type="component" value="Unassembled WGS sequence"/>
</dbReference>
<evidence type="ECO:0000313" key="5">
    <source>
        <dbReference type="Proteomes" id="UP001234787"/>
    </source>
</evidence>
<dbReference type="Pfam" id="PF12819">
    <property type="entry name" value="Malectin_like"/>
    <property type="match status" value="1"/>
</dbReference>
<organism evidence="3 5">
    <name type="scientific">Cryptomeria japonica</name>
    <name type="common">Japanese cedar</name>
    <name type="synonym">Cupressus japonica</name>
    <dbReference type="NCBI Taxonomy" id="3369"/>
    <lineage>
        <taxon>Eukaryota</taxon>
        <taxon>Viridiplantae</taxon>
        <taxon>Streptophyta</taxon>
        <taxon>Embryophyta</taxon>
        <taxon>Tracheophyta</taxon>
        <taxon>Spermatophyta</taxon>
        <taxon>Pinopsida</taxon>
        <taxon>Pinidae</taxon>
        <taxon>Conifers II</taxon>
        <taxon>Cupressales</taxon>
        <taxon>Cupressaceae</taxon>
        <taxon>Cryptomeria</taxon>
    </lineage>
</organism>
<gene>
    <name evidence="3" type="ORF">SUGI_1428700</name>
    <name evidence="4" type="ORF">SUGI_1428770</name>
</gene>
<dbReference type="PANTHER" id="PTHR45631">
    <property type="entry name" value="OS07G0107800 PROTEIN-RELATED"/>
    <property type="match status" value="1"/>
</dbReference>
<dbReference type="GO" id="GO:0016020">
    <property type="term" value="C:membrane"/>
    <property type="evidence" value="ECO:0007669"/>
    <property type="project" value="UniProtKB-SubCell"/>
</dbReference>
<protein>
    <recommendedName>
        <fullName evidence="2">Malectin-like domain-containing protein</fullName>
    </recommendedName>
</protein>
<accession>A0AAD3NSU0</accession>
<dbReference type="AlphaFoldDB" id="A0AAD3NSU0"/>
<proteinExistence type="predicted"/>
<reference evidence="3" key="1">
    <citation type="submission" date="2022-12" db="EMBL/GenBank/DDBJ databases">
        <title>Chromosome-Level Genome Assembly of Japanese Cedar (Cryptomeriajaponica D. Don).</title>
        <authorList>
            <person name="Fujino T."/>
            <person name="Yamaguchi K."/>
            <person name="Yokoyama T."/>
            <person name="Hamanaka T."/>
            <person name="Harazono Y."/>
            <person name="Kamada H."/>
            <person name="Kobayashi W."/>
            <person name="Ujino-Ihara T."/>
            <person name="Uchiyama K."/>
            <person name="Matsumoto A."/>
            <person name="Izuno A."/>
            <person name="Tsumura Y."/>
            <person name="Toyoda A."/>
            <person name="Shigenobu S."/>
            <person name="Moriguchi Y."/>
            <person name="Ueno S."/>
            <person name="Kasahara M."/>
        </authorList>
    </citation>
    <scope>NUCLEOTIDE SEQUENCE</scope>
</reference>
<sequence length="337" mass="38334">MYRPIFYEIVLTPKRDSMSLCLARNSETQESYYVFISTIELRPLQSAMYKTFTDFNYSALLPFYRISFGNYHEIRFPDDQYDRLWEPLQVTFRTHMSTNDSFFGSIRNQPPVSVLKTAITSFLGEDQLLVSSWHILPQGIYYFAVYLCNINKTSLSGNNTFQIFIGNVQIAEIVVPEYMYCLSPESRLEFSTTESIDIRIRSQVGSHMRPFINAAEAYQIVKITNMTHAGDVLAIRKIADTVNVPDDWTTGDPCLPSGLPLTSVICNEEDPPRVIIVNLTNKGLTGNIPPSIANLTALKQLNNKLDGDVPPGLVKPGLKLQYFQLIHVKENKNFEMT</sequence>
<dbReference type="InterPro" id="IPR024788">
    <property type="entry name" value="Malectin-like_Carb-bd_dom"/>
</dbReference>
<evidence type="ECO:0000256" key="1">
    <source>
        <dbReference type="ARBA" id="ARBA00004167"/>
    </source>
</evidence>
<evidence type="ECO:0000313" key="3">
    <source>
        <dbReference type="EMBL" id="GLJ58277.1"/>
    </source>
</evidence>
<dbReference type="SUPFAM" id="SSF52058">
    <property type="entry name" value="L domain-like"/>
    <property type="match status" value="1"/>
</dbReference>